<name>A0ABT7UWU5_9LACO</name>
<dbReference type="RefSeq" id="WP_289585873.1">
    <property type="nucleotide sequence ID" value="NZ_JAUDDW010000007.1"/>
</dbReference>
<evidence type="ECO:0000313" key="1">
    <source>
        <dbReference type="EMBL" id="MDM8266166.1"/>
    </source>
</evidence>
<organism evidence="1 2">
    <name type="scientific">Limosilactobacillus pontis</name>
    <dbReference type="NCBI Taxonomy" id="35787"/>
    <lineage>
        <taxon>Bacteria</taxon>
        <taxon>Bacillati</taxon>
        <taxon>Bacillota</taxon>
        <taxon>Bacilli</taxon>
        <taxon>Lactobacillales</taxon>
        <taxon>Lactobacillaceae</taxon>
        <taxon>Limosilactobacillus</taxon>
    </lineage>
</organism>
<accession>A0ABT7UWU5</accession>
<protein>
    <submittedName>
        <fullName evidence="1">Uncharacterized protein</fullName>
    </submittedName>
</protein>
<reference evidence="1 2" key="2">
    <citation type="submission" date="2023-06" db="EMBL/GenBank/DDBJ databases">
        <authorList>
            <person name="Zeman M."/>
            <person name="Kubasova T."/>
            <person name="Jahodarova E."/>
            <person name="Nykrynova M."/>
            <person name="Rychlik I."/>
        </authorList>
    </citation>
    <scope>NUCLEOTIDE SEQUENCE [LARGE SCALE GENOMIC DNA]</scope>
    <source>
        <strain evidence="1 2">161_Gplus</strain>
    </source>
</reference>
<reference evidence="2" key="1">
    <citation type="submission" date="2023-06" db="EMBL/GenBank/DDBJ databases">
        <title>Identification and characterization of horizontal gene transfer across gut microbiota members of farm animals based on homology search.</title>
        <authorList>
            <person name="Zeman M."/>
            <person name="Kubasova T."/>
            <person name="Jahodarova E."/>
            <person name="Nykrynova M."/>
            <person name="Rychlik I."/>
        </authorList>
    </citation>
    <scope>NUCLEOTIDE SEQUENCE [LARGE SCALE GENOMIC DNA]</scope>
    <source>
        <strain evidence="2">161_Gplus</strain>
    </source>
</reference>
<dbReference type="Proteomes" id="UP001529343">
    <property type="component" value="Unassembled WGS sequence"/>
</dbReference>
<keyword evidence="2" id="KW-1185">Reference proteome</keyword>
<proteinExistence type="predicted"/>
<gene>
    <name evidence="1" type="ORF">QUW44_03130</name>
</gene>
<comment type="caution">
    <text evidence="1">The sequence shown here is derived from an EMBL/GenBank/DDBJ whole genome shotgun (WGS) entry which is preliminary data.</text>
</comment>
<dbReference type="EMBL" id="JAUDDW010000007">
    <property type="protein sequence ID" value="MDM8266166.1"/>
    <property type="molecule type" value="Genomic_DNA"/>
</dbReference>
<sequence>MTVADTQNKILEAVKTIVDEQIGKSSGPTIQVGTVAEEPAGYKCIVNIQGTEKTCTLPEHLHDWISKDDIVYVSDIYGTGSDLVVTGSSGSTRGQTLVINDEEKGRLVSGVTKFEDDENTLTDNQLIVK</sequence>
<evidence type="ECO:0000313" key="2">
    <source>
        <dbReference type="Proteomes" id="UP001529343"/>
    </source>
</evidence>